<organism evidence="4 5">
    <name type="scientific">Batrachochytrium dendrobatidis (strain JEL423)</name>
    <dbReference type="NCBI Taxonomy" id="403673"/>
    <lineage>
        <taxon>Eukaryota</taxon>
        <taxon>Fungi</taxon>
        <taxon>Fungi incertae sedis</taxon>
        <taxon>Chytridiomycota</taxon>
        <taxon>Chytridiomycota incertae sedis</taxon>
        <taxon>Chytridiomycetes</taxon>
        <taxon>Rhizophydiales</taxon>
        <taxon>Rhizophydiales incertae sedis</taxon>
        <taxon>Batrachochytrium</taxon>
    </lineage>
</organism>
<accession>A0A177WK24</accession>
<dbReference type="VEuPathDB" id="FungiDB:BDEG_23935"/>
<dbReference type="PANTHER" id="PTHR46093">
    <property type="entry name" value="ACYL-COA-BINDING DOMAIN-CONTAINING PROTEIN 5"/>
    <property type="match status" value="1"/>
</dbReference>
<dbReference type="AlphaFoldDB" id="A0A177WK24"/>
<evidence type="ECO:0000256" key="2">
    <source>
        <dbReference type="ARBA" id="ARBA00022737"/>
    </source>
</evidence>
<evidence type="ECO:0000259" key="3">
    <source>
        <dbReference type="PROSITE" id="PS50097"/>
    </source>
</evidence>
<dbReference type="Pfam" id="PF24681">
    <property type="entry name" value="Kelch_KLHDC2_KLHL20_DRC7"/>
    <property type="match status" value="1"/>
</dbReference>
<reference evidence="4 5" key="2">
    <citation type="submission" date="2016-05" db="EMBL/GenBank/DDBJ databases">
        <title>Lineage-specific infection strategies underlie the spectrum of fungal disease in amphibians.</title>
        <authorList>
            <person name="Cuomo C.A."/>
            <person name="Farrer R.A."/>
            <person name="James T."/>
            <person name="Longcore J."/>
            <person name="Birren B."/>
        </authorList>
    </citation>
    <scope>NUCLEOTIDE SEQUENCE [LARGE SCALE GENOMIC DNA]</scope>
    <source>
        <strain evidence="4 5">JEL423</strain>
    </source>
</reference>
<dbReference type="Gene3D" id="3.30.710.10">
    <property type="entry name" value="Potassium Channel Kv1.1, Chain A"/>
    <property type="match status" value="1"/>
</dbReference>
<dbReference type="Proteomes" id="UP000077115">
    <property type="component" value="Unassembled WGS sequence"/>
</dbReference>
<dbReference type="STRING" id="403673.A0A177WK24"/>
<dbReference type="eggNOG" id="KOG0379">
    <property type="taxonomic scope" value="Eukaryota"/>
</dbReference>
<dbReference type="InterPro" id="IPR000210">
    <property type="entry name" value="BTB/POZ_dom"/>
</dbReference>
<dbReference type="CDD" id="cd14733">
    <property type="entry name" value="BACK"/>
    <property type="match status" value="1"/>
</dbReference>
<dbReference type="Gene3D" id="2.120.10.80">
    <property type="entry name" value="Kelch-type beta propeller"/>
    <property type="match status" value="2"/>
</dbReference>
<proteinExistence type="predicted"/>
<keyword evidence="1" id="KW-0880">Kelch repeat</keyword>
<dbReference type="InterPro" id="IPR011333">
    <property type="entry name" value="SKP1/BTB/POZ_sf"/>
</dbReference>
<dbReference type="PANTHER" id="PTHR46093:SF3">
    <property type="entry name" value="ACYL-COA-BINDING DOMAIN-CONTAINING PROTEIN 4"/>
    <property type="match status" value="1"/>
</dbReference>
<dbReference type="SMART" id="SM00225">
    <property type="entry name" value="BTB"/>
    <property type="match status" value="1"/>
</dbReference>
<feature type="domain" description="BTB" evidence="3">
    <location>
        <begin position="340"/>
        <end position="410"/>
    </location>
</feature>
<dbReference type="SUPFAM" id="SSF54695">
    <property type="entry name" value="POZ domain"/>
    <property type="match status" value="1"/>
</dbReference>
<dbReference type="CDD" id="cd18186">
    <property type="entry name" value="BTB_POZ_ZBTB_KLHL-like"/>
    <property type="match status" value="1"/>
</dbReference>
<dbReference type="SUPFAM" id="SSF117281">
    <property type="entry name" value="Kelch motif"/>
    <property type="match status" value="1"/>
</dbReference>
<dbReference type="PROSITE" id="PS50097">
    <property type="entry name" value="BTB"/>
    <property type="match status" value="1"/>
</dbReference>
<name>A0A177WK24_BATDL</name>
<protein>
    <recommendedName>
        <fullName evidence="3">BTB domain-containing protein</fullName>
    </recommendedName>
</protein>
<dbReference type="Pfam" id="PF00651">
    <property type="entry name" value="BTB"/>
    <property type="match status" value="1"/>
</dbReference>
<keyword evidence="2" id="KW-0677">Repeat</keyword>
<sequence length="505" mass="57301">MSVIEQTTGNNNCVVNASCACVGDKIYSFGGFHFVSDVVYNDLHVLNLADNVWKNINHIRGVWPVKRTDHTMTRWGDDRLVIFGGSDTNENFLNDVFVLSLSQLTWEKLVCSGDIPTGRTKHSAVIHENKLIISGGCQRKDEDISNQVNILDLNSKTWDAPRNFIHRHAHNSWVYQDRLYIYGGFDDNMDRVKCLSFMDLLTGSRAIISIDSPNAPCHMEQQHVQCFGKFVVVVGVPVHWRGADDVSQMQASGVWALDLDALRWQRLSNGHILQPFVWHYHAIDPVKPMIYLLGENPANDEDGFMSNILIINLEYYGISSKLDSTMSAEFGQLLQQTHLADFRIISSTSPGLPEVPVHRLILMTRWPYFLNLVSSGMSETTTETLSLKDTIDSIRLFVTYLYTDTLQMATSRTYADVMSMANRYCLPRLQRLCSAKLMIAEPDTDVVWVYLCAMRCEESVLCQRTLEFILEHFGMVSKTKAFRGLSGSDVDDLWNSLPDSARLIY</sequence>
<dbReference type="OrthoDB" id="432528at2759"/>
<evidence type="ECO:0000256" key="1">
    <source>
        <dbReference type="ARBA" id="ARBA00022441"/>
    </source>
</evidence>
<dbReference type="InterPro" id="IPR015915">
    <property type="entry name" value="Kelch-typ_b-propeller"/>
</dbReference>
<evidence type="ECO:0000313" key="5">
    <source>
        <dbReference type="Proteomes" id="UP000077115"/>
    </source>
</evidence>
<dbReference type="EMBL" id="DS022304">
    <property type="protein sequence ID" value="OAJ40172.1"/>
    <property type="molecule type" value="Genomic_DNA"/>
</dbReference>
<reference evidence="4 5" key="1">
    <citation type="submission" date="2006-10" db="EMBL/GenBank/DDBJ databases">
        <title>The Genome Sequence of Batrachochytrium dendrobatidis JEL423.</title>
        <authorList>
            <consortium name="The Broad Institute Genome Sequencing Platform"/>
            <person name="Birren B."/>
            <person name="Lander E."/>
            <person name="Galagan J."/>
            <person name="Cuomo C."/>
            <person name="Devon K."/>
            <person name="Jaffe D."/>
            <person name="Butler J."/>
            <person name="Alvarez P."/>
            <person name="Gnerre S."/>
            <person name="Grabherr M."/>
            <person name="Kleber M."/>
            <person name="Mauceli E."/>
            <person name="Brockman W."/>
            <person name="Young S."/>
            <person name="LaButti K."/>
            <person name="Sykes S."/>
            <person name="DeCaprio D."/>
            <person name="Crawford M."/>
            <person name="Koehrsen M."/>
            <person name="Engels R."/>
            <person name="Montgomery P."/>
            <person name="Pearson M."/>
            <person name="Howarth C."/>
            <person name="Larson L."/>
            <person name="White J."/>
            <person name="O'Leary S."/>
            <person name="Kodira C."/>
            <person name="Zeng Q."/>
            <person name="Yandava C."/>
            <person name="Alvarado L."/>
            <person name="Longcore J."/>
            <person name="James T."/>
        </authorList>
    </citation>
    <scope>NUCLEOTIDE SEQUENCE [LARGE SCALE GENOMIC DNA]</scope>
    <source>
        <strain evidence="4 5">JEL423</strain>
    </source>
</reference>
<gene>
    <name evidence="4" type="ORF">BDEG_23935</name>
</gene>
<evidence type="ECO:0000313" key="4">
    <source>
        <dbReference type="EMBL" id="OAJ40172.1"/>
    </source>
</evidence>